<dbReference type="InterPro" id="IPR011004">
    <property type="entry name" value="Trimer_LpxA-like_sf"/>
</dbReference>
<comment type="caution">
    <text evidence="3">The sequence shown here is derived from an EMBL/GenBank/DDBJ whole genome shotgun (WGS) entry which is preliminary data.</text>
</comment>
<protein>
    <submittedName>
        <fullName evidence="3">Transferase</fullName>
    </submittedName>
</protein>
<name>A0ABR4VU44_9GAMM</name>
<sequence>MKIENISLSGSINIDPSSSINNVSLGNSVKIAKRCSIYGSPENIVLIGDSSYIGMNTVINGFNAKITIGQNVSVAQNVNVMADSGPNASPALQKLYPIVKGDVSIGDHCWIGASAIIMPGVKLGKYCIVAANSYVSDSFDDYSVIGGIPAKLIKKIDPTTLE</sequence>
<evidence type="ECO:0000313" key="3">
    <source>
        <dbReference type="EMBL" id="KGA42902.1"/>
    </source>
</evidence>
<proteinExistence type="inferred from homology"/>
<dbReference type="EMBL" id="JQOF01000002">
    <property type="protein sequence ID" value="KGA42902.1"/>
    <property type="molecule type" value="Genomic_DNA"/>
</dbReference>
<evidence type="ECO:0000256" key="2">
    <source>
        <dbReference type="ARBA" id="ARBA00022679"/>
    </source>
</evidence>
<dbReference type="PANTHER" id="PTHR23416:SF23">
    <property type="entry name" value="ACETYLTRANSFERASE C18B11.09C-RELATED"/>
    <property type="match status" value="1"/>
</dbReference>
<dbReference type="Gene3D" id="2.160.10.10">
    <property type="entry name" value="Hexapeptide repeat proteins"/>
    <property type="match status" value="1"/>
</dbReference>
<accession>A0ABR4VU44</accession>
<dbReference type="CDD" id="cd04647">
    <property type="entry name" value="LbH_MAT_like"/>
    <property type="match status" value="1"/>
</dbReference>
<gene>
    <name evidence="3" type="ORF">KU75_03325</name>
</gene>
<dbReference type="SUPFAM" id="SSF51161">
    <property type="entry name" value="Trimeric LpxA-like enzymes"/>
    <property type="match status" value="1"/>
</dbReference>
<dbReference type="InterPro" id="IPR051159">
    <property type="entry name" value="Hexapeptide_acetyltransf"/>
</dbReference>
<evidence type="ECO:0000313" key="4">
    <source>
        <dbReference type="Proteomes" id="UP000029447"/>
    </source>
</evidence>
<dbReference type="InterPro" id="IPR001451">
    <property type="entry name" value="Hexapep"/>
</dbReference>
<comment type="similarity">
    <text evidence="1">Belongs to the transferase hexapeptide repeat family.</text>
</comment>
<dbReference type="GO" id="GO:0016740">
    <property type="term" value="F:transferase activity"/>
    <property type="evidence" value="ECO:0007669"/>
    <property type="project" value="UniProtKB-KW"/>
</dbReference>
<organism evidence="3 4">
    <name type="scientific">Pectobacterium odoriferum</name>
    <dbReference type="NCBI Taxonomy" id="78398"/>
    <lineage>
        <taxon>Bacteria</taxon>
        <taxon>Pseudomonadati</taxon>
        <taxon>Pseudomonadota</taxon>
        <taxon>Gammaproteobacteria</taxon>
        <taxon>Enterobacterales</taxon>
        <taxon>Pectobacteriaceae</taxon>
        <taxon>Pectobacterium</taxon>
    </lineage>
</organism>
<keyword evidence="4" id="KW-1185">Reference proteome</keyword>
<dbReference type="PANTHER" id="PTHR23416">
    <property type="entry name" value="SIALIC ACID SYNTHASE-RELATED"/>
    <property type="match status" value="1"/>
</dbReference>
<keyword evidence="2 3" id="KW-0808">Transferase</keyword>
<evidence type="ECO:0000256" key="1">
    <source>
        <dbReference type="ARBA" id="ARBA00007274"/>
    </source>
</evidence>
<dbReference type="Pfam" id="PF00132">
    <property type="entry name" value="Hexapep"/>
    <property type="match status" value="1"/>
</dbReference>
<dbReference type="Proteomes" id="UP000029447">
    <property type="component" value="Unassembled WGS sequence"/>
</dbReference>
<reference evidence="3 4" key="1">
    <citation type="submission" date="2014-08" db="EMBL/GenBank/DDBJ databases">
        <title>Genome sequences of NCPPB Pectobacterium isolates.</title>
        <authorList>
            <person name="Glover R.H."/>
            <person name="Sapp M."/>
            <person name="Elphinstone J."/>
        </authorList>
    </citation>
    <scope>NUCLEOTIDE SEQUENCE [LARGE SCALE GENOMIC DNA]</scope>
    <source>
        <strain evidence="3 4">NCPPB3841</strain>
    </source>
</reference>